<dbReference type="Proteomes" id="UP000245396">
    <property type="component" value="Unassembled WGS sequence"/>
</dbReference>
<accession>A0A316C389</accession>
<sequence length="150" mass="17438">MTTWTSRAVKEEMIRAFEVLFETTGPVGPDWFKNSWPEYRVSFEDEVGQHAQGTQKKATRVRVQRTAREISSMEKVLLGIGGQPSWGSYLRDQPGLLRTLVAWCFWEIKGRHTEAECQRRGWAYSTFRRRRDNAAARIAEKLNETGVEVW</sequence>
<evidence type="ECO:0000313" key="1">
    <source>
        <dbReference type="EMBL" id="PWJ79785.1"/>
    </source>
</evidence>
<keyword evidence="2" id="KW-1185">Reference proteome</keyword>
<protein>
    <submittedName>
        <fullName evidence="1">Uncharacterized protein</fullName>
    </submittedName>
</protein>
<organism evidence="1 2">
    <name type="scientific">Pseudaminobacter salicylatoxidans</name>
    <dbReference type="NCBI Taxonomy" id="93369"/>
    <lineage>
        <taxon>Bacteria</taxon>
        <taxon>Pseudomonadati</taxon>
        <taxon>Pseudomonadota</taxon>
        <taxon>Alphaproteobacteria</taxon>
        <taxon>Hyphomicrobiales</taxon>
        <taxon>Phyllobacteriaceae</taxon>
        <taxon>Pseudaminobacter</taxon>
    </lineage>
</organism>
<dbReference type="AlphaFoldDB" id="A0A316C389"/>
<reference evidence="1 2" key="1">
    <citation type="submission" date="2018-05" db="EMBL/GenBank/DDBJ databases">
        <title>Genomic Encyclopedia of Type Strains, Phase IV (KMG-IV): sequencing the most valuable type-strain genomes for metagenomic binning, comparative biology and taxonomic classification.</title>
        <authorList>
            <person name="Goeker M."/>
        </authorList>
    </citation>
    <scope>NUCLEOTIDE SEQUENCE [LARGE SCALE GENOMIC DNA]</scope>
    <source>
        <strain evidence="1 2">DSM 6986</strain>
    </source>
</reference>
<gene>
    <name evidence="1" type="ORF">C7441_11462</name>
</gene>
<proteinExistence type="predicted"/>
<comment type="caution">
    <text evidence="1">The sequence shown here is derived from an EMBL/GenBank/DDBJ whole genome shotgun (WGS) entry which is preliminary data.</text>
</comment>
<dbReference type="OrthoDB" id="8445325at2"/>
<dbReference type="RefSeq" id="WP_109614091.1">
    <property type="nucleotide sequence ID" value="NZ_QGGG01000014.1"/>
</dbReference>
<name>A0A316C389_PSESE</name>
<dbReference type="EMBL" id="QGGG01000014">
    <property type="protein sequence ID" value="PWJ79785.1"/>
    <property type="molecule type" value="Genomic_DNA"/>
</dbReference>
<evidence type="ECO:0000313" key="2">
    <source>
        <dbReference type="Proteomes" id="UP000245396"/>
    </source>
</evidence>